<dbReference type="Pfam" id="PF24836">
    <property type="entry name" value="NQRA_2nd"/>
    <property type="match status" value="1"/>
</dbReference>
<evidence type="ECO:0000256" key="6">
    <source>
        <dbReference type="ARBA" id="ARBA00023075"/>
    </source>
</evidence>
<dbReference type="InterPro" id="IPR056147">
    <property type="entry name" value="NQRA_N"/>
</dbReference>
<dbReference type="KEGG" id="niy:FQ775_14850"/>
<dbReference type="Pfam" id="PF11973">
    <property type="entry name" value="NQRA_SLBB"/>
    <property type="match status" value="1"/>
</dbReference>
<dbReference type="HAMAP" id="MF_00425">
    <property type="entry name" value="NqrA"/>
    <property type="match status" value="1"/>
</dbReference>
<feature type="domain" description="Na(+)-translocating NADH-quinone reductase subunit A C-terminal" evidence="10">
    <location>
        <begin position="258"/>
        <end position="305"/>
    </location>
</feature>
<keyword evidence="7 8" id="KW-0739">Sodium transport</keyword>
<evidence type="ECO:0000256" key="2">
    <source>
        <dbReference type="ARBA" id="ARBA00022967"/>
    </source>
</evidence>
<evidence type="ECO:0000256" key="4">
    <source>
        <dbReference type="ARBA" id="ARBA00023053"/>
    </source>
</evidence>
<feature type="domain" description="NqrA N-terminal barrel-sandwich hybrid" evidence="9">
    <location>
        <begin position="4"/>
        <end position="96"/>
    </location>
</feature>
<keyword evidence="2 8" id="KW-1278">Translocase</keyword>
<evidence type="ECO:0000256" key="8">
    <source>
        <dbReference type="HAMAP-Rule" id="MF_00425"/>
    </source>
</evidence>
<evidence type="ECO:0000259" key="9">
    <source>
        <dbReference type="Pfam" id="PF05896"/>
    </source>
</evidence>
<comment type="similarity">
    <text evidence="8">Belongs to the NqrA family.</text>
</comment>
<evidence type="ECO:0000259" key="11">
    <source>
        <dbReference type="Pfam" id="PF24836"/>
    </source>
</evidence>
<accession>A0A5B8L671</accession>
<proteinExistence type="inferred from homology"/>
<keyword evidence="4 8" id="KW-0915">Sodium</keyword>
<evidence type="ECO:0000313" key="13">
    <source>
        <dbReference type="Proteomes" id="UP000321389"/>
    </source>
</evidence>
<dbReference type="PANTHER" id="PTHR37839:SF1">
    <property type="entry name" value="NA(+)-TRANSLOCATING NADH-QUINONE REDUCTASE SUBUNIT A"/>
    <property type="match status" value="1"/>
</dbReference>
<evidence type="ECO:0000313" key="12">
    <source>
        <dbReference type="EMBL" id="QDZ03349.1"/>
    </source>
</evidence>
<dbReference type="InterPro" id="IPR008703">
    <property type="entry name" value="NqrA"/>
</dbReference>
<dbReference type="Proteomes" id="UP000321389">
    <property type="component" value="Chromosome"/>
</dbReference>
<dbReference type="OrthoDB" id="9774536at2"/>
<sequence length="420" mass="45215">MNFSLRKGLDIAVDGAPEQVVGATRDVSSVAVLGRDFPGVRPEFRVAEGDRVCAGQVLFIDRKRPRIRFAAPACGTVEHIVAGHRRMLDKLIIRVEGDGAETFRQAATARDRETLREVLLSSGSWPAFRTRPFGRIPDPESMPAAIFVTAIETDPLAADARIILDRHIEAFKQGVGALAHLTDGPVFVCQPPGPELVQSEERLRVASFAGPHPAGLPGTHIHHLMPASAKRTVWHIGYQDVIAVGHLLETGRLWTERTVALGGPGMRQPRLTRTRLGASIEDLIAGETRDGAVQLVSGSVLSGRSSAYLGRYHTQVTVLKNGWPARPRSLLGTVSGWLPRAASGGPIIPIESLDAAMPLDILPLPLMRALAIGDVETAERLGCLELVEEDVALLSHLCPDGADYGALLRQILDELEGGGR</sequence>
<dbReference type="AlphaFoldDB" id="A0A5B8L671"/>
<dbReference type="PANTHER" id="PTHR37839">
    <property type="entry name" value="NA(+)-TRANSLOCATING NADH-QUINONE REDUCTASE SUBUNIT A"/>
    <property type="match status" value="1"/>
</dbReference>
<dbReference type="GO" id="GO:0006814">
    <property type="term" value="P:sodium ion transport"/>
    <property type="evidence" value="ECO:0007669"/>
    <property type="project" value="UniProtKB-UniRule"/>
</dbReference>
<keyword evidence="3 8" id="KW-0520">NAD</keyword>
<evidence type="ECO:0000256" key="5">
    <source>
        <dbReference type="ARBA" id="ARBA00023065"/>
    </source>
</evidence>
<comment type="catalytic activity">
    <reaction evidence="8">
        <text>a ubiquinone + n Na(+)(in) + NADH + H(+) = a ubiquinol + n Na(+)(out) + NAD(+)</text>
        <dbReference type="Rhea" id="RHEA:47748"/>
        <dbReference type="Rhea" id="RHEA-COMP:9565"/>
        <dbReference type="Rhea" id="RHEA-COMP:9566"/>
        <dbReference type="ChEBI" id="CHEBI:15378"/>
        <dbReference type="ChEBI" id="CHEBI:16389"/>
        <dbReference type="ChEBI" id="CHEBI:17976"/>
        <dbReference type="ChEBI" id="CHEBI:29101"/>
        <dbReference type="ChEBI" id="CHEBI:57540"/>
        <dbReference type="ChEBI" id="CHEBI:57945"/>
        <dbReference type="EC" id="7.2.1.1"/>
    </reaction>
</comment>
<organism evidence="12 13">
    <name type="scientific">Nitratireductor mangrovi</name>
    <dbReference type="NCBI Taxonomy" id="2599600"/>
    <lineage>
        <taxon>Bacteria</taxon>
        <taxon>Pseudomonadati</taxon>
        <taxon>Pseudomonadota</taxon>
        <taxon>Alphaproteobacteria</taxon>
        <taxon>Hyphomicrobiales</taxon>
        <taxon>Phyllobacteriaceae</taxon>
        <taxon>Nitratireductor</taxon>
    </lineage>
</organism>
<dbReference type="GO" id="GO:0016655">
    <property type="term" value="F:oxidoreductase activity, acting on NAD(P)H, quinone or similar compound as acceptor"/>
    <property type="evidence" value="ECO:0007669"/>
    <property type="project" value="UniProtKB-UniRule"/>
</dbReference>
<evidence type="ECO:0000256" key="7">
    <source>
        <dbReference type="ARBA" id="ARBA00023201"/>
    </source>
</evidence>
<dbReference type="InterPro" id="IPR022615">
    <property type="entry name" value="NqrA_C_domain"/>
</dbReference>
<keyword evidence="6 8" id="KW-0830">Ubiquinone</keyword>
<dbReference type="Pfam" id="PF05896">
    <property type="entry name" value="NQRA_N"/>
    <property type="match status" value="1"/>
</dbReference>
<evidence type="ECO:0000256" key="3">
    <source>
        <dbReference type="ARBA" id="ARBA00023027"/>
    </source>
</evidence>
<keyword evidence="5 8" id="KW-0406">Ion transport</keyword>
<name>A0A5B8L671_9HYPH</name>
<comment type="subunit">
    <text evidence="8">Composed of six subunits; NqrA, NqrB, NqrC, NqrD, NqrE and NqrF.</text>
</comment>
<evidence type="ECO:0000259" key="10">
    <source>
        <dbReference type="Pfam" id="PF11973"/>
    </source>
</evidence>
<reference evidence="12" key="1">
    <citation type="submission" date="2020-04" db="EMBL/GenBank/DDBJ databases">
        <title>Nitratireductor sp. nov. isolated from mangrove soil.</title>
        <authorList>
            <person name="Ye Y."/>
        </authorList>
    </citation>
    <scope>NUCLEOTIDE SEQUENCE</scope>
    <source>
        <strain evidence="12">SY7</strain>
    </source>
</reference>
<dbReference type="InterPro" id="IPR056148">
    <property type="entry name" value="NQRA_2nd"/>
</dbReference>
<dbReference type="EMBL" id="CP042301">
    <property type="protein sequence ID" value="QDZ03349.1"/>
    <property type="molecule type" value="Genomic_DNA"/>
</dbReference>
<evidence type="ECO:0000256" key="1">
    <source>
        <dbReference type="ARBA" id="ARBA00022448"/>
    </source>
</evidence>
<comment type="function">
    <text evidence="8">NQR complex catalyzes the reduction of ubiquinone-1 to ubiquinol by two successive reactions, coupled with the transport of Na(+) ions from the cytoplasm to the periplasm. NqrA to NqrE are probably involved in the second step, the conversion of ubisemiquinone to ubiquinol.</text>
</comment>
<keyword evidence="13" id="KW-1185">Reference proteome</keyword>
<feature type="domain" description="NqrA second alpha/beta" evidence="11">
    <location>
        <begin position="111"/>
        <end position="253"/>
    </location>
</feature>
<dbReference type="EC" id="7.2.1.1" evidence="8"/>
<protein>
    <recommendedName>
        <fullName evidence="8">Na(+)-translocating NADH-quinone reductase subunit A</fullName>
        <shortName evidence="8">Na(+)-NQR subunit A</shortName>
        <shortName evidence="8">Na(+)-translocating NQR subunit A</shortName>
        <ecNumber evidence="8">7.2.1.1</ecNumber>
    </recommendedName>
    <alternativeName>
        <fullName evidence="8">NQR complex subunit A</fullName>
    </alternativeName>
    <alternativeName>
        <fullName evidence="8">NQR-1 subunit A</fullName>
    </alternativeName>
</protein>
<keyword evidence="1 8" id="KW-0813">Transport</keyword>
<gene>
    <name evidence="8" type="primary">nqrA</name>
    <name evidence="12" type="ORF">FQ775_14850</name>
</gene>